<keyword evidence="1" id="KW-0732">Signal</keyword>
<accession>A0A015KAY3</accession>
<dbReference type="AlphaFoldDB" id="A0A015KAY3"/>
<comment type="caution">
    <text evidence="2">The sequence shown here is derived from an EMBL/GenBank/DDBJ whole genome shotgun (WGS) entry which is preliminary data.</text>
</comment>
<protein>
    <submittedName>
        <fullName evidence="2">Uncharacterized protein</fullName>
    </submittedName>
</protein>
<dbReference type="EMBL" id="JEMT01022999">
    <property type="protein sequence ID" value="EXX64599.1"/>
    <property type="molecule type" value="Genomic_DNA"/>
</dbReference>
<evidence type="ECO:0000313" key="3">
    <source>
        <dbReference type="Proteomes" id="UP000022910"/>
    </source>
</evidence>
<dbReference type="OrthoDB" id="2311602at2759"/>
<gene>
    <name evidence="2" type="ORF">RirG_141180</name>
</gene>
<evidence type="ECO:0000313" key="2">
    <source>
        <dbReference type="EMBL" id="EXX64599.1"/>
    </source>
</evidence>
<name>A0A015KAY3_RHIIW</name>
<reference evidence="2 3" key="1">
    <citation type="submission" date="2014-02" db="EMBL/GenBank/DDBJ databases">
        <title>Single nucleus genome sequencing reveals high similarity among nuclei of an endomycorrhizal fungus.</title>
        <authorList>
            <person name="Lin K."/>
            <person name="Geurts R."/>
            <person name="Zhang Z."/>
            <person name="Limpens E."/>
            <person name="Saunders D.G."/>
            <person name="Mu D."/>
            <person name="Pang E."/>
            <person name="Cao H."/>
            <person name="Cha H."/>
            <person name="Lin T."/>
            <person name="Zhou Q."/>
            <person name="Shang Y."/>
            <person name="Li Y."/>
            <person name="Ivanov S."/>
            <person name="Sharma T."/>
            <person name="Velzen R.V."/>
            <person name="Ruijter N.D."/>
            <person name="Aanen D.K."/>
            <person name="Win J."/>
            <person name="Kamoun S."/>
            <person name="Bisseling T."/>
            <person name="Huang S."/>
        </authorList>
    </citation>
    <scope>NUCLEOTIDE SEQUENCE [LARGE SCALE GENOMIC DNA]</scope>
    <source>
        <strain evidence="3">DAOM197198w</strain>
    </source>
</reference>
<dbReference type="HOGENOM" id="CLU_137520_0_0_1"/>
<organism evidence="2 3">
    <name type="scientific">Rhizophagus irregularis (strain DAOM 197198w)</name>
    <name type="common">Glomus intraradices</name>
    <dbReference type="NCBI Taxonomy" id="1432141"/>
    <lineage>
        <taxon>Eukaryota</taxon>
        <taxon>Fungi</taxon>
        <taxon>Fungi incertae sedis</taxon>
        <taxon>Mucoromycota</taxon>
        <taxon>Glomeromycotina</taxon>
        <taxon>Glomeromycetes</taxon>
        <taxon>Glomerales</taxon>
        <taxon>Glomeraceae</taxon>
        <taxon>Rhizophagus</taxon>
    </lineage>
</organism>
<feature type="chain" id="PRO_5001474664" evidence="1">
    <location>
        <begin position="23"/>
        <end position="159"/>
    </location>
</feature>
<dbReference type="Proteomes" id="UP000022910">
    <property type="component" value="Unassembled WGS sequence"/>
</dbReference>
<feature type="signal peptide" evidence="1">
    <location>
        <begin position="1"/>
        <end position="22"/>
    </location>
</feature>
<proteinExistence type="predicted"/>
<evidence type="ECO:0000256" key="1">
    <source>
        <dbReference type="SAM" id="SignalP"/>
    </source>
</evidence>
<sequence>MNHNYIIILFFVFFLNVEKTYGCHPTGYDYCTDASQIQNVTFSPGKISVTTNIIQKDAEGNEQYTHALGHFTFGYSKNNKNISVRILKKPVFTNNQHCADKSSDQKNPLTSTWDFDQGLTPPSGTSVGVWLSTYWACNLSDGTGSILCSHEDISFTATA</sequence>
<keyword evidence="3" id="KW-1185">Reference proteome</keyword>